<organism evidence="8 9">
    <name type="scientific">Paractinoplanes lichenicola</name>
    <dbReference type="NCBI Taxonomy" id="2802976"/>
    <lineage>
        <taxon>Bacteria</taxon>
        <taxon>Bacillati</taxon>
        <taxon>Actinomycetota</taxon>
        <taxon>Actinomycetes</taxon>
        <taxon>Micromonosporales</taxon>
        <taxon>Micromonosporaceae</taxon>
        <taxon>Paractinoplanes</taxon>
    </lineage>
</organism>
<evidence type="ECO:0000313" key="8">
    <source>
        <dbReference type="EMBL" id="MBL7252972.1"/>
    </source>
</evidence>
<dbReference type="InterPro" id="IPR045087">
    <property type="entry name" value="Cu-oxidase_fam"/>
</dbReference>
<evidence type="ECO:0000256" key="2">
    <source>
        <dbReference type="ARBA" id="ARBA00023002"/>
    </source>
</evidence>
<keyword evidence="1" id="KW-0479">Metal-binding</keyword>
<feature type="region of interest" description="Disordered" evidence="4">
    <location>
        <begin position="432"/>
        <end position="451"/>
    </location>
</feature>
<comment type="caution">
    <text evidence="8">The sequence shown here is derived from an EMBL/GenBank/DDBJ whole genome shotgun (WGS) entry which is preliminary data.</text>
</comment>
<feature type="transmembrane region" description="Helical" evidence="5">
    <location>
        <begin position="110"/>
        <end position="130"/>
    </location>
</feature>
<feature type="transmembrane region" description="Helical" evidence="5">
    <location>
        <begin position="85"/>
        <end position="104"/>
    </location>
</feature>
<evidence type="ECO:0000256" key="5">
    <source>
        <dbReference type="SAM" id="Phobius"/>
    </source>
</evidence>
<dbReference type="PANTHER" id="PTHR11709:SF394">
    <property type="entry name" value="FI03373P-RELATED"/>
    <property type="match status" value="1"/>
</dbReference>
<keyword evidence="9" id="KW-1185">Reference proteome</keyword>
<feature type="domain" description="Plastocyanin-like" evidence="7">
    <location>
        <begin position="201"/>
        <end position="314"/>
    </location>
</feature>
<evidence type="ECO:0000256" key="3">
    <source>
        <dbReference type="ARBA" id="ARBA00023008"/>
    </source>
</evidence>
<dbReference type="Gene3D" id="2.60.40.420">
    <property type="entry name" value="Cupredoxins - blue copper proteins"/>
    <property type="match status" value="3"/>
</dbReference>
<feature type="transmembrane region" description="Helical" evidence="5">
    <location>
        <begin position="6"/>
        <end position="23"/>
    </location>
</feature>
<protein>
    <submittedName>
        <fullName evidence="8">Multicopper oxidase family protein</fullName>
    </submittedName>
</protein>
<dbReference type="InterPro" id="IPR002355">
    <property type="entry name" value="Cu_oxidase_Cu_BS"/>
</dbReference>
<gene>
    <name evidence="8" type="ORF">JKJ07_01470</name>
</gene>
<name>A0ABS1VGT8_9ACTN</name>
<reference evidence="8 9" key="1">
    <citation type="submission" date="2021-01" db="EMBL/GenBank/DDBJ databases">
        <title>Actinoplanes sp. nov. LDG1-01 isolated from lichen.</title>
        <authorList>
            <person name="Saeng-In P."/>
            <person name="Phongsopitanun W."/>
            <person name="Kanchanasin P."/>
            <person name="Yuki M."/>
            <person name="Kudo T."/>
            <person name="Ohkuma M."/>
            <person name="Tanasupawat S."/>
        </authorList>
    </citation>
    <scope>NUCLEOTIDE SEQUENCE [LARGE SCALE GENOMIC DNA]</scope>
    <source>
        <strain evidence="8 9">LDG1-01</strain>
    </source>
</reference>
<accession>A0ABS1VGT8</accession>
<dbReference type="PANTHER" id="PTHR11709">
    <property type="entry name" value="MULTI-COPPER OXIDASE"/>
    <property type="match status" value="1"/>
</dbReference>
<dbReference type="InterPro" id="IPR011707">
    <property type="entry name" value="Cu-oxidase-like_N"/>
</dbReference>
<dbReference type="Pfam" id="PF07731">
    <property type="entry name" value="Cu-oxidase_2"/>
    <property type="match status" value="1"/>
</dbReference>
<sequence>MQAILIYVDLTLAVLTLVAAPLAGVKASRLWLYVLAGLAAGRLLVAVLLLVTGGLLLADTRLSVQVPLAVLPAAWAAWRASRTAAHVAAAGSVLAVWWLLAPFAPQDTPLVLAGSAAALAAIAGLSIAVGRWRESRTRLSRLPWLTTAFLLVPATTLALAGQANASAPGHDHGGSGQLSVDQLTGPREQKPDVRVALTAARTQVRLASGATVDGLSFNGTSPGPEIRVRKGQLLEVTLVNTNVEEGVTVHWHGVDVPNAEDGVPGVTQNAVPPGGRHVYRFIPNRAGTFWYHTHRDGLLNVKKGLFGALIVEDGPASGELERTVFTHAWPGSGGDVTALDRDDRPATQAAEAGQNVRLRAINSSEEAQQIRVSGTPFHVAAIDGNPVEGATPLEPGTTLTLAAGGRYDVTFTMPAGPVTAALASTSLTFGQGGAAPEGDGGQFDPLTYGSGSPPAAEAYQRTYDLRLDDGFGFSQGRLGYVSSLINGRLYPAVPSLQVTRGDRVRVRIASRSIINHPFHLHGHRVRVLSRNGEPATGSPWWTDTLNVGRGELYEIEFVADNPGIWMDHCHNFQHGANGMIMHLAYTGVTTPFTDFPE</sequence>
<evidence type="ECO:0000259" key="6">
    <source>
        <dbReference type="Pfam" id="PF07731"/>
    </source>
</evidence>
<dbReference type="SUPFAM" id="SSF49503">
    <property type="entry name" value="Cupredoxins"/>
    <property type="match status" value="3"/>
</dbReference>
<dbReference type="EMBL" id="JAENHO010000001">
    <property type="protein sequence ID" value="MBL7252972.1"/>
    <property type="molecule type" value="Genomic_DNA"/>
</dbReference>
<dbReference type="RefSeq" id="WP_202989315.1">
    <property type="nucleotide sequence ID" value="NZ_JAENHO010000001.1"/>
</dbReference>
<keyword evidence="5" id="KW-0472">Membrane</keyword>
<dbReference type="PROSITE" id="PS00080">
    <property type="entry name" value="MULTICOPPER_OXIDASE2"/>
    <property type="match status" value="1"/>
</dbReference>
<dbReference type="InterPro" id="IPR008972">
    <property type="entry name" value="Cupredoxin"/>
</dbReference>
<keyword evidence="5" id="KW-0812">Transmembrane</keyword>
<feature type="transmembrane region" description="Helical" evidence="5">
    <location>
        <begin position="30"/>
        <end position="56"/>
    </location>
</feature>
<evidence type="ECO:0000256" key="4">
    <source>
        <dbReference type="SAM" id="MobiDB-lite"/>
    </source>
</evidence>
<feature type="region of interest" description="Disordered" evidence="4">
    <location>
        <begin position="164"/>
        <end position="184"/>
    </location>
</feature>
<evidence type="ECO:0000313" key="9">
    <source>
        <dbReference type="Proteomes" id="UP000598996"/>
    </source>
</evidence>
<proteinExistence type="predicted"/>
<evidence type="ECO:0000256" key="1">
    <source>
        <dbReference type="ARBA" id="ARBA00022723"/>
    </source>
</evidence>
<keyword evidence="5" id="KW-1133">Transmembrane helix</keyword>
<feature type="transmembrane region" description="Helical" evidence="5">
    <location>
        <begin position="142"/>
        <end position="161"/>
    </location>
</feature>
<feature type="compositionally biased region" description="Gly residues" evidence="4">
    <location>
        <begin position="432"/>
        <end position="441"/>
    </location>
</feature>
<dbReference type="InterPro" id="IPR011706">
    <property type="entry name" value="Cu-oxidase_C"/>
</dbReference>
<dbReference type="Pfam" id="PF07732">
    <property type="entry name" value="Cu-oxidase_3"/>
    <property type="match status" value="1"/>
</dbReference>
<keyword evidence="2" id="KW-0560">Oxidoreductase</keyword>
<keyword evidence="3" id="KW-0186">Copper</keyword>
<dbReference type="Proteomes" id="UP000598996">
    <property type="component" value="Unassembled WGS sequence"/>
</dbReference>
<evidence type="ECO:0000259" key="7">
    <source>
        <dbReference type="Pfam" id="PF07732"/>
    </source>
</evidence>
<feature type="domain" description="Plastocyanin-like" evidence="6">
    <location>
        <begin position="486"/>
        <end position="584"/>
    </location>
</feature>
<dbReference type="CDD" id="cd04202">
    <property type="entry name" value="CuRO_D2_2dMcoN_like"/>
    <property type="match status" value="1"/>
</dbReference>